<evidence type="ECO:0000313" key="7">
    <source>
        <dbReference type="EMBL" id="QTH21543.1"/>
    </source>
</evidence>
<evidence type="ECO:0000256" key="1">
    <source>
        <dbReference type="ARBA" id="ARBA00009405"/>
    </source>
</evidence>
<dbReference type="PROSITE" id="PS50991">
    <property type="entry name" value="PYR_CT"/>
    <property type="match status" value="1"/>
</dbReference>
<dbReference type="InterPro" id="IPR043594">
    <property type="entry name" value="HMGL"/>
</dbReference>
<sequence>MSEALLIREVGLRDGLQSIAQVLPTDAKRAWCRAQYAAGMREVEIGAMVPAHLLPQLADGDEMVEAGLALPGLTVSVLAPNARGAQRALALGVHKINYVLSASESHNRANVRRTTEASLEDFTRIGALADAAGGRTTLAAGISTAFGCTIEGAIDEGRVLARGERLVALGARELIVADTVGYAEPRGVRRLFRAFRDRLGPDVPLVGHFHDTRGLGLANSLAAIEAGVRRFDVSLGGLGGCPHAPGATGNVATEDMVFMAEAMGFDTGYDVEALLRCRAMLATMLPDTPLPGAIARAGLPLTFGNRHAGL</sequence>
<dbReference type="PANTHER" id="PTHR42738">
    <property type="entry name" value="HYDROXYMETHYLGLUTARYL-COA LYASE"/>
    <property type="match status" value="1"/>
</dbReference>
<keyword evidence="3" id="KW-0479">Metal-binding</keyword>
<reference evidence="7" key="1">
    <citation type="submission" date="2020-07" db="EMBL/GenBank/DDBJ databases">
        <authorList>
            <person name="Camacho E."/>
        </authorList>
    </citation>
    <scope>NUCLEOTIDE SEQUENCE</scope>
    <source>
        <strain evidence="7">MPO218</strain>
    </source>
</reference>
<comment type="similarity">
    <text evidence="5">Belongs to the alpha-IPM synthase/homocitrate synthase family.</text>
</comment>
<evidence type="ECO:0000256" key="2">
    <source>
        <dbReference type="ARBA" id="ARBA00022679"/>
    </source>
</evidence>
<name>A0A975D273_9SPHN</name>
<keyword evidence="4 7" id="KW-0456">Lyase</keyword>
<organism evidence="7 8">
    <name type="scientific">Rhizorhabdus wittichii</name>
    <dbReference type="NCBI Taxonomy" id="160791"/>
    <lineage>
        <taxon>Bacteria</taxon>
        <taxon>Pseudomonadati</taxon>
        <taxon>Pseudomonadota</taxon>
        <taxon>Alphaproteobacteria</taxon>
        <taxon>Sphingomonadales</taxon>
        <taxon>Sphingomonadaceae</taxon>
        <taxon>Rhizorhabdus</taxon>
    </lineage>
</organism>
<dbReference type="InterPro" id="IPR013785">
    <property type="entry name" value="Aldolase_TIM"/>
</dbReference>
<dbReference type="Proteomes" id="UP000664914">
    <property type="component" value="Chromosome"/>
</dbReference>
<reference evidence="7" key="2">
    <citation type="submission" date="2021-04" db="EMBL/GenBank/DDBJ databases">
        <title>Isolation and genomic analysis of the ibuprofen-degrading bacterium Sphingomonas strain MPO218.</title>
        <authorList>
            <person name="Aulestia M."/>
            <person name="Flores A."/>
            <person name="Mangas E.L."/>
            <person name="Perez-Pulido A.J."/>
            <person name="Santero E."/>
            <person name="Camacho E.M."/>
        </authorList>
    </citation>
    <scope>NUCLEOTIDE SEQUENCE</scope>
    <source>
        <strain evidence="7">MPO218</strain>
    </source>
</reference>
<gene>
    <name evidence="7" type="ORF">HRJ34_25030</name>
</gene>
<protein>
    <submittedName>
        <fullName evidence="7">Hydroxymethylglutaryl-CoA lyase</fullName>
    </submittedName>
</protein>
<comment type="similarity">
    <text evidence="1">Belongs to the HMG-CoA lyase family.</text>
</comment>
<evidence type="ECO:0000256" key="5">
    <source>
        <dbReference type="RuleBase" id="RU003523"/>
    </source>
</evidence>
<dbReference type="GO" id="GO:0046912">
    <property type="term" value="F:acyltransferase activity, acyl groups converted into alkyl on transfer"/>
    <property type="evidence" value="ECO:0007669"/>
    <property type="project" value="InterPro"/>
</dbReference>
<accession>A0A975D273</accession>
<dbReference type="GO" id="GO:0006552">
    <property type="term" value="P:L-leucine catabolic process"/>
    <property type="evidence" value="ECO:0007669"/>
    <property type="project" value="TreeGrafter"/>
</dbReference>
<evidence type="ECO:0000313" key="8">
    <source>
        <dbReference type="Proteomes" id="UP000664914"/>
    </source>
</evidence>
<dbReference type="SUPFAM" id="SSF51569">
    <property type="entry name" value="Aldolase"/>
    <property type="match status" value="1"/>
</dbReference>
<keyword evidence="2 5" id="KW-0808">Transferase</keyword>
<dbReference type="Gene3D" id="3.20.20.70">
    <property type="entry name" value="Aldolase class I"/>
    <property type="match status" value="1"/>
</dbReference>
<dbReference type="NCBIfam" id="NF004283">
    <property type="entry name" value="PRK05692.1"/>
    <property type="match status" value="1"/>
</dbReference>
<dbReference type="Pfam" id="PF00682">
    <property type="entry name" value="HMGL-like"/>
    <property type="match status" value="1"/>
</dbReference>
<dbReference type="PANTHER" id="PTHR42738:SF7">
    <property type="entry name" value="HYDROXYMETHYLGLUTARYL-COA LYASE"/>
    <property type="match status" value="1"/>
</dbReference>
<dbReference type="GO" id="GO:0046872">
    <property type="term" value="F:metal ion binding"/>
    <property type="evidence" value="ECO:0007669"/>
    <property type="project" value="UniProtKB-KW"/>
</dbReference>
<evidence type="ECO:0000256" key="3">
    <source>
        <dbReference type="ARBA" id="ARBA00022723"/>
    </source>
</evidence>
<dbReference type="EMBL" id="CP059319">
    <property type="protein sequence ID" value="QTH21543.1"/>
    <property type="molecule type" value="Genomic_DNA"/>
</dbReference>
<dbReference type="InterPro" id="IPR000891">
    <property type="entry name" value="PYR_CT"/>
</dbReference>
<proteinExistence type="inferred from homology"/>
<dbReference type="GO" id="GO:0046951">
    <property type="term" value="P:ketone body biosynthetic process"/>
    <property type="evidence" value="ECO:0007669"/>
    <property type="project" value="TreeGrafter"/>
</dbReference>
<evidence type="ECO:0000256" key="4">
    <source>
        <dbReference type="ARBA" id="ARBA00023239"/>
    </source>
</evidence>
<dbReference type="GO" id="GO:0004419">
    <property type="term" value="F:hydroxymethylglutaryl-CoA lyase activity"/>
    <property type="evidence" value="ECO:0007669"/>
    <property type="project" value="TreeGrafter"/>
</dbReference>
<dbReference type="PROSITE" id="PS00815">
    <property type="entry name" value="AIPM_HOMOCIT_SYNTH_1"/>
    <property type="match status" value="1"/>
</dbReference>
<feature type="domain" description="Pyruvate carboxyltransferase" evidence="6">
    <location>
        <begin position="5"/>
        <end position="275"/>
    </location>
</feature>
<dbReference type="InterPro" id="IPR002034">
    <property type="entry name" value="AIPM/Hcit_synth_CS"/>
</dbReference>
<dbReference type="RefSeq" id="WP_208632770.1">
    <property type="nucleotide sequence ID" value="NZ_CP059319.1"/>
</dbReference>
<dbReference type="AlphaFoldDB" id="A0A975D273"/>
<evidence type="ECO:0000259" key="6">
    <source>
        <dbReference type="PROSITE" id="PS50991"/>
    </source>
</evidence>
<dbReference type="CDD" id="cd07938">
    <property type="entry name" value="DRE_TIM_HMGL"/>
    <property type="match status" value="1"/>
</dbReference>